<reference evidence="1" key="1">
    <citation type="submission" date="2019-04" db="EMBL/GenBank/DDBJ databases">
        <title>Evolution of Biomass-Degrading Anaerobic Consortia Revealed by Metagenomics.</title>
        <authorList>
            <person name="Peng X."/>
        </authorList>
    </citation>
    <scope>NUCLEOTIDE SEQUENCE</scope>
    <source>
        <strain evidence="1">SIG14</strain>
    </source>
</reference>
<gene>
    <name evidence="1" type="ORF">E7Z75_00100</name>
</gene>
<dbReference type="Proteomes" id="UP000732619">
    <property type="component" value="Unassembled WGS sequence"/>
</dbReference>
<evidence type="ECO:0000313" key="2">
    <source>
        <dbReference type="Proteomes" id="UP000732619"/>
    </source>
</evidence>
<name>A0A8T3VV85_METOL</name>
<evidence type="ECO:0000313" key="1">
    <source>
        <dbReference type="EMBL" id="MBE6511539.1"/>
    </source>
</evidence>
<sequence length="290" mass="34270">MNEEKNTGDKDKIEDKYFKQSIPGLNRLLNILGIPGEIVSILPNEYQNYRDETKTMDLVFDLKSKETLNLEFKSTYVKKEDIEKSLDYATYLRIKYKQKTNSYFISTVQKKDSEYEDEWHNDNRYKIPLKTFKEFNGEEHLENLKDLLEKNEIDDETEELNDLLLIPFMESDKSPKELIVECITLANQIRTVNRDKLNDIKNLLLFLATKYTDTDEEFDEIERLVKMEGGMIQNTIKHFIRIGKQEGIDLEKQKGERKIKIIERELKEKGIEPKAIENAIKKAENETQKL</sequence>
<proteinExistence type="predicted"/>
<organism evidence="1 2">
    <name type="scientific">Methanobrevibacter olleyae</name>
    <dbReference type="NCBI Taxonomy" id="294671"/>
    <lineage>
        <taxon>Archaea</taxon>
        <taxon>Methanobacteriati</taxon>
        <taxon>Methanobacteriota</taxon>
        <taxon>Methanomada group</taxon>
        <taxon>Methanobacteria</taxon>
        <taxon>Methanobacteriales</taxon>
        <taxon>Methanobacteriaceae</taxon>
        <taxon>Methanobrevibacter</taxon>
    </lineage>
</organism>
<comment type="caution">
    <text evidence="1">The sequence shown here is derived from an EMBL/GenBank/DDBJ whole genome shotgun (WGS) entry which is preliminary data.</text>
</comment>
<protein>
    <recommendedName>
        <fullName evidence="3">Transposase</fullName>
    </recommendedName>
</protein>
<dbReference type="EMBL" id="SUTG01000001">
    <property type="protein sequence ID" value="MBE6511539.1"/>
    <property type="molecule type" value="Genomic_DNA"/>
</dbReference>
<evidence type="ECO:0008006" key="3">
    <source>
        <dbReference type="Google" id="ProtNLM"/>
    </source>
</evidence>
<dbReference type="AlphaFoldDB" id="A0A8T3VV85"/>
<accession>A0A8T3VV85</accession>